<evidence type="ECO:0000256" key="3">
    <source>
        <dbReference type="ARBA" id="ARBA00022692"/>
    </source>
</evidence>
<evidence type="ECO:0000256" key="1">
    <source>
        <dbReference type="ARBA" id="ARBA00004141"/>
    </source>
</evidence>
<feature type="transmembrane region" description="Helical" evidence="6">
    <location>
        <begin position="188"/>
        <end position="209"/>
    </location>
</feature>
<comment type="subcellular location">
    <subcellularLocation>
        <location evidence="1 6">Membrane</location>
        <topology evidence="1 6">Multi-pass membrane protein</topology>
    </subcellularLocation>
</comment>
<comment type="similarity">
    <text evidence="2 6">Belongs to the GDT1 family.</text>
</comment>
<keyword evidence="5 6" id="KW-0472">Membrane</keyword>
<dbReference type="EMBL" id="BNAQ01000005">
    <property type="protein sequence ID" value="GHH22211.1"/>
    <property type="molecule type" value="Genomic_DNA"/>
</dbReference>
<dbReference type="Pfam" id="PF01169">
    <property type="entry name" value="GDT1"/>
    <property type="match status" value="1"/>
</dbReference>
<evidence type="ECO:0000313" key="8">
    <source>
        <dbReference type="Proteomes" id="UP000652430"/>
    </source>
</evidence>
<name>A0ABQ3LRU6_9SPHN</name>
<accession>A0ABQ3LRU6</accession>
<evidence type="ECO:0000256" key="2">
    <source>
        <dbReference type="ARBA" id="ARBA00009190"/>
    </source>
</evidence>
<feature type="transmembrane region" description="Helical" evidence="6">
    <location>
        <begin position="60"/>
        <end position="83"/>
    </location>
</feature>
<dbReference type="InterPro" id="IPR001727">
    <property type="entry name" value="GDT1-like"/>
</dbReference>
<evidence type="ECO:0000256" key="6">
    <source>
        <dbReference type="RuleBase" id="RU365102"/>
    </source>
</evidence>
<keyword evidence="3 6" id="KW-0812">Transmembrane</keyword>
<protein>
    <recommendedName>
        <fullName evidence="6">GDT1 family protein</fullName>
    </recommendedName>
</protein>
<keyword evidence="4 6" id="KW-1133">Transmembrane helix</keyword>
<evidence type="ECO:0000256" key="4">
    <source>
        <dbReference type="ARBA" id="ARBA00022989"/>
    </source>
</evidence>
<sequence>MGQSIGAGKQGACESGDSRGGTAERMDALMAALVAALFAQASDRTPWTAALLGDRYASKAAVIAATTLAIALGNAIGVVGGVIVAPMLSPNARDLLLAFALLSAGASGCWPLKPPKLRDWRLGTFGTSLVAVGMLGFGDRTQFITAALAARSTTPALAAVGATIGAMVVLVPAILLGTRGMRTIPTTALRIAASVALLISGAVQGLGALRLI</sequence>
<evidence type="ECO:0000313" key="7">
    <source>
        <dbReference type="EMBL" id="GHH22211.1"/>
    </source>
</evidence>
<feature type="transmembrane region" description="Helical" evidence="6">
    <location>
        <begin position="95"/>
        <end position="112"/>
    </location>
</feature>
<dbReference type="Proteomes" id="UP000652430">
    <property type="component" value="Unassembled WGS sequence"/>
</dbReference>
<comment type="caution">
    <text evidence="7">The sequence shown here is derived from an EMBL/GenBank/DDBJ whole genome shotgun (WGS) entry which is preliminary data.</text>
</comment>
<proteinExistence type="inferred from homology"/>
<gene>
    <name evidence="7" type="ORF">GCM10008023_32000</name>
</gene>
<organism evidence="7 8">
    <name type="scientific">Sphingomonas glacialis</name>
    <dbReference type="NCBI Taxonomy" id="658225"/>
    <lineage>
        <taxon>Bacteria</taxon>
        <taxon>Pseudomonadati</taxon>
        <taxon>Pseudomonadota</taxon>
        <taxon>Alphaproteobacteria</taxon>
        <taxon>Sphingomonadales</taxon>
        <taxon>Sphingomonadaceae</taxon>
        <taxon>Sphingomonas</taxon>
    </lineage>
</organism>
<feature type="transmembrane region" description="Helical" evidence="6">
    <location>
        <begin position="157"/>
        <end position="176"/>
    </location>
</feature>
<evidence type="ECO:0000256" key="5">
    <source>
        <dbReference type="ARBA" id="ARBA00023136"/>
    </source>
</evidence>
<feature type="transmembrane region" description="Helical" evidence="6">
    <location>
        <begin position="119"/>
        <end position="137"/>
    </location>
</feature>
<keyword evidence="8" id="KW-1185">Reference proteome</keyword>
<reference evidence="8" key="1">
    <citation type="journal article" date="2019" name="Int. J. Syst. Evol. Microbiol.">
        <title>The Global Catalogue of Microorganisms (GCM) 10K type strain sequencing project: providing services to taxonomists for standard genome sequencing and annotation.</title>
        <authorList>
            <consortium name="The Broad Institute Genomics Platform"/>
            <consortium name="The Broad Institute Genome Sequencing Center for Infectious Disease"/>
            <person name="Wu L."/>
            <person name="Ma J."/>
        </authorList>
    </citation>
    <scope>NUCLEOTIDE SEQUENCE [LARGE SCALE GENOMIC DNA]</scope>
    <source>
        <strain evidence="8">CGMCC 1.8957</strain>
    </source>
</reference>